<accession>R9S5N8</accession>
<reference evidence="1 2" key="1">
    <citation type="submission" date="2010-10" db="EMBL/GenBank/DDBJ databases">
        <title>The Genome Sequence of Prochlorococcus phage P-SSM3.</title>
        <authorList>
            <consortium name="The Broad Institute Genome Sequencing Platform"/>
            <person name="Henn M.R."/>
            <person name="Sullivan M.S."/>
            <person name="Osburne M.S."/>
            <person name="Levin J."/>
            <person name="Malboeuf C."/>
            <person name="Casali M."/>
            <person name="Russ C."/>
            <person name="Lennon N."/>
            <person name="Chapman S.B."/>
            <person name="Erlich R."/>
            <person name="Young S.K."/>
            <person name="Yandava C."/>
            <person name="Zeng Q."/>
            <person name="Alvarado L."/>
            <person name="Anderson S."/>
            <person name="Berlin A."/>
            <person name="Chen Z."/>
            <person name="Freedman E."/>
            <person name="Gellesch M."/>
            <person name="Goldberg J."/>
            <person name="Green L."/>
            <person name="Griggs A."/>
            <person name="Gujja S."/>
            <person name="Heilman E.R."/>
            <person name="Heiman D."/>
            <person name="Hollinger A."/>
            <person name="Howarth C."/>
            <person name="Larson L."/>
            <person name="Mehta T."/>
            <person name="Pearson M."/>
            <person name="Roberts A."/>
            <person name="Ryan E."/>
            <person name="Saif S."/>
            <person name="Shea T."/>
            <person name="Shenoy N."/>
            <person name="Sisk P."/>
            <person name="Stolte C."/>
            <person name="Sykes S."/>
            <person name="White J."/>
            <person name="Yu Q."/>
            <person name="Coleman M.L."/>
            <person name="Huang K.H."/>
            <person name="Weigele P.R."/>
            <person name="DeFrancesco A.S."/>
            <person name="Kern S.E."/>
            <person name="Thompson L.R."/>
            <person name="Fu R."/>
            <person name="Hombeck B."/>
            <person name="Chisholm S.W."/>
            <person name="Haas B."/>
            <person name="Nusbaum C."/>
            <person name="Birren B."/>
        </authorList>
    </citation>
    <scope>NUCLEOTIDE SEQUENCE [LARGE SCALE GENOMIC DNA]</scope>
    <source>
        <strain evidence="1 2">P-SSM3</strain>
    </source>
</reference>
<proteinExistence type="predicted"/>
<gene>
    <name evidence="1" type="ORF">PRAG_00165</name>
</gene>
<keyword evidence="2" id="KW-1185">Reference proteome</keyword>
<evidence type="ECO:0000313" key="1">
    <source>
        <dbReference type="EMBL" id="AGN12102.1"/>
    </source>
</evidence>
<dbReference type="Proteomes" id="UP000201670">
    <property type="component" value="Segment"/>
</dbReference>
<sequence>MAYASEELKEPDIVDAVGSLMQGQTRYDWSNMLSADEITESNFLTAFEFYDMDANGDGITDEVKTDNRGIDPATGKPWNTVADNSVVGITWADAQAELNVIKGTYLNGQYVRDRQKAYKRIDMQLADLYDDIAAGRFGTDPKSGKFYLGVKAVKDAIAKP</sequence>
<dbReference type="GeneID" id="15956846"/>
<dbReference type="RefSeq" id="YP_008130091.1">
    <property type="nucleotide sequence ID" value="NC_021559.1"/>
</dbReference>
<evidence type="ECO:0000313" key="2">
    <source>
        <dbReference type="Proteomes" id="UP000201670"/>
    </source>
</evidence>
<organism evidence="1 2">
    <name type="scientific">Prochlorococcus phage P-SSM3</name>
    <dbReference type="NCBI Taxonomy" id="536453"/>
    <lineage>
        <taxon>Viruses</taxon>
        <taxon>Duplodnaviria</taxon>
        <taxon>Heunggongvirae</taxon>
        <taxon>Uroviricota</taxon>
        <taxon>Caudoviricetes</taxon>
        <taxon>Pantevenvirales</taxon>
        <taxon>Kyanoviridae</taxon>
        <taxon>Ronodorvirus</taxon>
        <taxon>Ronodorvirus pssm3</taxon>
    </lineage>
</organism>
<protein>
    <submittedName>
        <fullName evidence="1">Uncharacterized protein</fullName>
    </submittedName>
</protein>
<name>R9S5N8_9CAUD</name>
<dbReference type="EMBL" id="HQ337021">
    <property type="protein sequence ID" value="AGN12102.1"/>
    <property type="molecule type" value="Genomic_DNA"/>
</dbReference>
<dbReference type="KEGG" id="vg:15956846"/>